<evidence type="ECO:0000313" key="2">
    <source>
        <dbReference type="EMBL" id="EOB12370.1"/>
    </source>
</evidence>
<gene>
    <name evidence="2" type="ORF">NBO_456g0004</name>
</gene>
<dbReference type="VEuPathDB" id="MicrosporidiaDB:NBO_456g0004"/>
<keyword evidence="1" id="KW-0175">Coiled coil</keyword>
<dbReference type="OMA" id="ISMIVEC"/>
<reference evidence="2 3" key="1">
    <citation type="journal article" date="2013" name="BMC Genomics">
        <title>Comparative genomics of parasitic silkworm microsporidia reveal an association between genome expansion and host adaptation.</title>
        <authorList>
            <person name="Pan G."/>
            <person name="Xu J."/>
            <person name="Li T."/>
            <person name="Xia Q."/>
            <person name="Liu S.L."/>
            <person name="Zhang G."/>
            <person name="Li S."/>
            <person name="Li C."/>
            <person name="Liu H."/>
            <person name="Yang L."/>
            <person name="Liu T."/>
            <person name="Zhang X."/>
            <person name="Wu Z."/>
            <person name="Fan W."/>
            <person name="Dang X."/>
            <person name="Xiang H."/>
            <person name="Tao M."/>
            <person name="Li Y."/>
            <person name="Hu J."/>
            <person name="Li Z."/>
            <person name="Lin L."/>
            <person name="Luo J."/>
            <person name="Geng L."/>
            <person name="Wang L."/>
            <person name="Long M."/>
            <person name="Wan Y."/>
            <person name="He N."/>
            <person name="Zhang Z."/>
            <person name="Lu C."/>
            <person name="Keeling P.J."/>
            <person name="Wang J."/>
            <person name="Xiang Z."/>
            <person name="Zhou Z."/>
        </authorList>
    </citation>
    <scope>NUCLEOTIDE SEQUENCE [LARGE SCALE GENOMIC DNA]</scope>
    <source>
        <strain evidence="3">CQ1 / CVCC 102059</strain>
    </source>
</reference>
<sequence length="267" mass="31746">MEEIKNKLNQLEKLKEEEAELTKKLKQQQNSIKLNLIFSNKKRNLQDFADFVIQNELSREDHEKVKSHFIGFLRENLRTRNTEGARTMLNNLIKMNVNNQDLKTVFNETLDEILDSTSKLRAPVRISILETIRKIDEEDILCLSLHIKDLELDLIKELIQHVDVNPKALDKFLGEITEIGVTINHLKEHLRDVYCKYEKMYFEKALRIIQKGDPNTVLEDVVCVIHKIKRRNNLMGQDQFDYIKTTVYDKKILKTEEEYLFFEKMFY</sequence>
<evidence type="ECO:0000313" key="3">
    <source>
        <dbReference type="Proteomes" id="UP000016927"/>
    </source>
</evidence>
<proteinExistence type="predicted"/>
<dbReference type="HOGENOM" id="CLU_1042416_0_0_1"/>
<dbReference type="AlphaFoldDB" id="R0ME77"/>
<organism evidence="2 3">
    <name type="scientific">Nosema bombycis (strain CQ1 / CVCC 102059)</name>
    <name type="common">Microsporidian parasite</name>
    <name type="synonym">Pebrine of silkworm</name>
    <dbReference type="NCBI Taxonomy" id="578461"/>
    <lineage>
        <taxon>Eukaryota</taxon>
        <taxon>Fungi</taxon>
        <taxon>Fungi incertae sedis</taxon>
        <taxon>Microsporidia</taxon>
        <taxon>Nosematidae</taxon>
        <taxon>Nosema</taxon>
    </lineage>
</organism>
<name>R0ME77_NOSB1</name>
<dbReference type="OrthoDB" id="10601386at2759"/>
<evidence type="ECO:0000256" key="1">
    <source>
        <dbReference type="SAM" id="Coils"/>
    </source>
</evidence>
<protein>
    <submittedName>
        <fullName evidence="2">Uncharacterized protein</fullName>
    </submittedName>
</protein>
<dbReference type="Proteomes" id="UP000016927">
    <property type="component" value="Unassembled WGS sequence"/>
</dbReference>
<feature type="coiled-coil region" evidence="1">
    <location>
        <begin position="1"/>
        <end position="31"/>
    </location>
</feature>
<keyword evidence="3" id="KW-1185">Reference proteome</keyword>
<dbReference type="EMBL" id="KB909364">
    <property type="protein sequence ID" value="EOB12370.1"/>
    <property type="molecule type" value="Genomic_DNA"/>
</dbReference>
<accession>R0ME77</accession>